<dbReference type="AlphaFoldDB" id="A0A5C4RTF7"/>
<dbReference type="RefSeq" id="WP_139444656.1">
    <property type="nucleotide sequence ID" value="NZ_SMDR01000001.1"/>
</dbReference>
<reference evidence="2 3" key="1">
    <citation type="submission" date="2019-03" db="EMBL/GenBank/DDBJ databases">
        <title>Arenimonas daejeonensis sp. nov., isolated from compost.</title>
        <authorList>
            <person name="Jeon C.O."/>
        </authorList>
    </citation>
    <scope>NUCLEOTIDE SEQUENCE [LARGE SCALE GENOMIC DNA]</scope>
    <source>
        <strain evidence="2 3">R29</strain>
    </source>
</reference>
<comment type="caution">
    <text evidence="2">The sequence shown here is derived from an EMBL/GenBank/DDBJ whole genome shotgun (WGS) entry which is preliminary data.</text>
</comment>
<dbReference type="OrthoDB" id="6023226at2"/>
<dbReference type="EMBL" id="SMDR01000001">
    <property type="protein sequence ID" value="TNJ34249.1"/>
    <property type="molecule type" value="Genomic_DNA"/>
</dbReference>
<sequence>MRHNTPLPAESALPLHAVRHEPPGSPMPFDGAAIADFNSLLHELHPDAPHVDAYAVSSVARWLVELPTAQAESLLQARLGRLQEIKAMAADRDWALDAALAKRIYRLLDYVDQARDLIPDDVPLVGRLDDALLVELAWPMVAEELEDYRDFCRFREESGAGFGGHPGRDDWLRVRLDEGALWEQLHRVRHQHYVDYGPLEGGLRVV</sequence>
<evidence type="ECO:0000313" key="2">
    <source>
        <dbReference type="EMBL" id="TNJ34249.1"/>
    </source>
</evidence>
<proteinExistence type="predicted"/>
<evidence type="ECO:0008006" key="4">
    <source>
        <dbReference type="Google" id="ProtNLM"/>
    </source>
</evidence>
<protein>
    <recommendedName>
        <fullName evidence="4">DUF1232 domain-containing protein</fullName>
    </recommendedName>
</protein>
<organism evidence="2 3">
    <name type="scientific">Arenimonas terrae</name>
    <dbReference type="NCBI Taxonomy" id="2546226"/>
    <lineage>
        <taxon>Bacteria</taxon>
        <taxon>Pseudomonadati</taxon>
        <taxon>Pseudomonadota</taxon>
        <taxon>Gammaproteobacteria</taxon>
        <taxon>Lysobacterales</taxon>
        <taxon>Lysobacteraceae</taxon>
        <taxon>Arenimonas</taxon>
    </lineage>
</organism>
<accession>A0A5C4RTF7</accession>
<keyword evidence="3" id="KW-1185">Reference proteome</keyword>
<name>A0A5C4RTF7_9GAMM</name>
<evidence type="ECO:0000256" key="1">
    <source>
        <dbReference type="SAM" id="MobiDB-lite"/>
    </source>
</evidence>
<evidence type="ECO:0000313" key="3">
    <source>
        <dbReference type="Proteomes" id="UP000305760"/>
    </source>
</evidence>
<gene>
    <name evidence="2" type="ORF">E1B00_00185</name>
</gene>
<dbReference type="Proteomes" id="UP000305760">
    <property type="component" value="Unassembled WGS sequence"/>
</dbReference>
<feature type="region of interest" description="Disordered" evidence="1">
    <location>
        <begin position="1"/>
        <end position="22"/>
    </location>
</feature>